<evidence type="ECO:0000313" key="2">
    <source>
        <dbReference type="Proteomes" id="UP000249393"/>
    </source>
</evidence>
<dbReference type="AlphaFoldDB" id="A0A2W5UX83"/>
<evidence type="ECO:0008006" key="3">
    <source>
        <dbReference type="Google" id="ProtNLM"/>
    </source>
</evidence>
<gene>
    <name evidence="1" type="ORF">DI526_17040</name>
</gene>
<reference evidence="1 2" key="1">
    <citation type="submission" date="2017-08" db="EMBL/GenBank/DDBJ databases">
        <title>Infants hospitalized years apart are colonized by the same room-sourced microbial strains.</title>
        <authorList>
            <person name="Brooks B."/>
            <person name="Olm M.R."/>
            <person name="Firek B.A."/>
            <person name="Baker R."/>
            <person name="Thomas B.C."/>
            <person name="Morowitz M.J."/>
            <person name="Banfield J.F."/>
        </authorList>
    </citation>
    <scope>NUCLEOTIDE SEQUENCE [LARGE SCALE GENOMIC DNA]</scope>
    <source>
        <strain evidence="1">S2_003_000_R2_4</strain>
    </source>
</reference>
<organism evidence="1 2">
    <name type="scientific">Caulobacter segnis</name>
    <dbReference type="NCBI Taxonomy" id="88688"/>
    <lineage>
        <taxon>Bacteria</taxon>
        <taxon>Pseudomonadati</taxon>
        <taxon>Pseudomonadota</taxon>
        <taxon>Alphaproteobacteria</taxon>
        <taxon>Caulobacterales</taxon>
        <taxon>Caulobacteraceae</taxon>
        <taxon>Caulobacter</taxon>
    </lineage>
</organism>
<comment type="caution">
    <text evidence="1">The sequence shown here is derived from an EMBL/GenBank/DDBJ whole genome shotgun (WGS) entry which is preliminary data.</text>
</comment>
<accession>A0A2W5UX83</accession>
<dbReference type="EMBL" id="QFQZ01000064">
    <property type="protein sequence ID" value="PZR32280.1"/>
    <property type="molecule type" value="Genomic_DNA"/>
</dbReference>
<sequence>MNKTLAERQRESRRLLILELLLQLENRHIDERTLAAALRDMDWETARDVLRSELQWMERQGLVTLKNTEASTWSIWLTERGDLCARGETTEPGVARPALA</sequence>
<dbReference type="InterPro" id="IPR036390">
    <property type="entry name" value="WH_DNA-bd_sf"/>
</dbReference>
<proteinExistence type="predicted"/>
<name>A0A2W5UX83_9CAUL</name>
<evidence type="ECO:0000313" key="1">
    <source>
        <dbReference type="EMBL" id="PZR32280.1"/>
    </source>
</evidence>
<protein>
    <recommendedName>
        <fullName evidence="3">ArsR family transcriptional regulator</fullName>
    </recommendedName>
</protein>
<dbReference type="RefSeq" id="WP_304280613.1">
    <property type="nucleotide sequence ID" value="NZ_QFQZ01000064.1"/>
</dbReference>
<dbReference type="Proteomes" id="UP000249393">
    <property type="component" value="Unassembled WGS sequence"/>
</dbReference>
<dbReference type="SUPFAM" id="SSF46785">
    <property type="entry name" value="Winged helix' DNA-binding domain"/>
    <property type="match status" value="1"/>
</dbReference>